<evidence type="ECO:0000256" key="1">
    <source>
        <dbReference type="ARBA" id="ARBA00010702"/>
    </source>
</evidence>
<feature type="binding site" evidence="3">
    <location>
        <position position="315"/>
    </location>
    <ligand>
        <name>Mg(2+)</name>
        <dbReference type="ChEBI" id="CHEBI:18420"/>
        <label>1</label>
    </ligand>
</feature>
<dbReference type="AlphaFoldDB" id="A0A087CYD8"/>
<keyword evidence="2 4" id="KW-0378">Hydrolase</keyword>
<dbReference type="EMBL" id="JGZK01000001">
    <property type="protein sequence ID" value="KFI88288.1"/>
    <property type="molecule type" value="Genomic_DNA"/>
</dbReference>
<keyword evidence="3" id="KW-0479">Metal-binding</keyword>
<name>A0A087CYD8_9BIFI</name>
<dbReference type="GO" id="GO:0046872">
    <property type="term" value="F:metal ion binding"/>
    <property type="evidence" value="ECO:0007669"/>
    <property type="project" value="UniProtKB-KW"/>
</dbReference>
<dbReference type="Proteomes" id="UP000028984">
    <property type="component" value="Unassembled WGS sequence"/>
</dbReference>
<comment type="caution">
    <text evidence="4">The sequence shown here is derived from an EMBL/GenBank/DDBJ whole genome shotgun (WGS) entry which is preliminary data.</text>
</comment>
<dbReference type="STRING" id="1437610.BREU_0391"/>
<sequence length="521" mass="58103">MTLLFDDYEQGLNPFIVHCAYANCDMTVDTSEYDNDPSAAQDIVLDAGWVDIEGRAAFFCPKHAAVAQFPWKRIREAGHFSIADFARLHAAVYGQAVGDALGVPYEFQRRDTFECTGMIGHGTHNQPAGTWSDDTAMMLATLDSLAEHGGRVDTDDMLAKYRAWAKSGEYTPDGAVFDIGTTTSHALASGHGGTDEYDNGNGSLMRILPLAFTDCSDDDIRRVSAITHAHRISTDICVRFIRIARLLLAEGTAYSRTEVCKIANIPEDLRFCERRRIKSGTFVLDTMLSAVWCLVNTDNYRDCVLAAVNLGGDTDTTAAVAGGLAGLLYGDEGNPWEEEMRGTELLETLIAKAALNLPGLHPRSWEVAAFQKAEKTARDEEEGLRQLIALIPRFEDAQKTGRRLYDNSHLSEEVDGKTVFHGVSYDPLIDEWWKAVYKAWGDRGDYHEYLENLNLDNPRDLADFYRDGDFDNLDLDSTLTLLLFPTREERFCDGALCDYLDDGSILYLMHHLRDLQDGNDI</sequence>
<keyword evidence="4" id="KW-0326">Glycosidase</keyword>
<keyword evidence="3" id="KW-0460">Magnesium</keyword>
<comment type="similarity">
    <text evidence="1">Belongs to the ADP-ribosylglycohydrolase family.</text>
</comment>
<keyword evidence="5" id="KW-1185">Reference proteome</keyword>
<feature type="binding site" evidence="3">
    <location>
        <position position="133"/>
    </location>
    <ligand>
        <name>Mg(2+)</name>
        <dbReference type="ChEBI" id="CHEBI:18420"/>
        <label>1</label>
    </ligand>
</feature>
<feature type="binding site" evidence="3">
    <location>
        <position position="313"/>
    </location>
    <ligand>
        <name>Mg(2+)</name>
        <dbReference type="ChEBI" id="CHEBI:18420"/>
        <label>1</label>
    </ligand>
</feature>
<feature type="binding site" evidence="3">
    <location>
        <position position="132"/>
    </location>
    <ligand>
        <name>Mg(2+)</name>
        <dbReference type="ChEBI" id="CHEBI:18420"/>
        <label>1</label>
    </ligand>
</feature>
<gene>
    <name evidence="4" type="ORF">BREU_0391</name>
</gene>
<comment type="cofactor">
    <cofactor evidence="3">
        <name>Mg(2+)</name>
        <dbReference type="ChEBI" id="CHEBI:18420"/>
    </cofactor>
    <text evidence="3">Binds 2 magnesium ions per subunit.</text>
</comment>
<dbReference type="eggNOG" id="COG1397">
    <property type="taxonomic scope" value="Bacteria"/>
</dbReference>
<protein>
    <submittedName>
        <fullName evidence="4">ADP-ribosylglycohydrolase</fullName>
        <ecNumber evidence="4">3.2.2.24</ecNumber>
    </submittedName>
</protein>
<reference evidence="4 5" key="1">
    <citation type="submission" date="2014-03" db="EMBL/GenBank/DDBJ databases">
        <title>Genomics of Bifidobacteria.</title>
        <authorList>
            <person name="Ventura M."/>
            <person name="Milani C."/>
            <person name="Lugli G.A."/>
        </authorList>
    </citation>
    <scope>NUCLEOTIDE SEQUENCE [LARGE SCALE GENOMIC DNA]</scope>
    <source>
        <strain evidence="4 5">DSM 23975</strain>
    </source>
</reference>
<accession>A0A087CYD8</accession>
<feature type="binding site" evidence="3">
    <location>
        <position position="134"/>
    </location>
    <ligand>
        <name>Mg(2+)</name>
        <dbReference type="ChEBI" id="CHEBI:18420"/>
        <label>1</label>
    </ligand>
</feature>
<evidence type="ECO:0000256" key="3">
    <source>
        <dbReference type="PIRSR" id="PIRSR605502-1"/>
    </source>
</evidence>
<dbReference type="InterPro" id="IPR045425">
    <property type="entry name" value="DUF6508"/>
</dbReference>
<dbReference type="EC" id="3.2.2.24" evidence="4"/>
<dbReference type="Pfam" id="PF20118">
    <property type="entry name" value="DUF6508"/>
    <property type="match status" value="1"/>
</dbReference>
<dbReference type="InterPro" id="IPR036705">
    <property type="entry name" value="Ribosyl_crysJ1_sf"/>
</dbReference>
<feature type="binding site" evidence="3">
    <location>
        <position position="316"/>
    </location>
    <ligand>
        <name>Mg(2+)</name>
        <dbReference type="ChEBI" id="CHEBI:18420"/>
        <label>1</label>
    </ligand>
</feature>
<proteinExistence type="inferred from homology"/>
<dbReference type="InterPro" id="IPR005502">
    <property type="entry name" value="Ribosyl_crysJ1"/>
</dbReference>
<evidence type="ECO:0000256" key="2">
    <source>
        <dbReference type="ARBA" id="ARBA00022801"/>
    </source>
</evidence>
<organism evidence="4 5">
    <name type="scientific">Bifidobacterium reuteri DSM 23975</name>
    <dbReference type="NCBI Taxonomy" id="1437610"/>
    <lineage>
        <taxon>Bacteria</taxon>
        <taxon>Bacillati</taxon>
        <taxon>Actinomycetota</taxon>
        <taxon>Actinomycetes</taxon>
        <taxon>Bifidobacteriales</taxon>
        <taxon>Bifidobacteriaceae</taxon>
        <taxon>Bifidobacterium</taxon>
    </lineage>
</organism>
<dbReference type="GO" id="GO:0047407">
    <property type="term" value="F:ADP-ribosyl-[dinitrogen reductase] hydrolase activity"/>
    <property type="evidence" value="ECO:0007669"/>
    <property type="project" value="UniProtKB-EC"/>
</dbReference>
<dbReference type="Gene3D" id="1.10.4080.10">
    <property type="entry name" value="ADP-ribosylation/Crystallin J1"/>
    <property type="match status" value="1"/>
</dbReference>
<dbReference type="RefSeq" id="WP_238566963.1">
    <property type="nucleotide sequence ID" value="NZ_JDUW01000014.1"/>
</dbReference>
<evidence type="ECO:0000313" key="4">
    <source>
        <dbReference type="EMBL" id="KFI88288.1"/>
    </source>
</evidence>
<dbReference type="PANTHER" id="PTHR16222:SF24">
    <property type="entry name" value="ADP-RIBOSYLHYDROLASE ARH3"/>
    <property type="match status" value="1"/>
</dbReference>
<dbReference type="InterPro" id="IPR050792">
    <property type="entry name" value="ADP-ribosylglycohydrolase"/>
</dbReference>
<dbReference type="SUPFAM" id="SSF101478">
    <property type="entry name" value="ADP-ribosylglycohydrolase"/>
    <property type="match status" value="1"/>
</dbReference>
<dbReference type="Pfam" id="PF03747">
    <property type="entry name" value="ADP_ribosyl_GH"/>
    <property type="match status" value="1"/>
</dbReference>
<dbReference type="PANTHER" id="PTHR16222">
    <property type="entry name" value="ADP-RIBOSYLGLYCOHYDROLASE"/>
    <property type="match status" value="1"/>
</dbReference>
<evidence type="ECO:0000313" key="5">
    <source>
        <dbReference type="Proteomes" id="UP000028984"/>
    </source>
</evidence>